<dbReference type="Proteomes" id="UP000053660">
    <property type="component" value="Unassembled WGS sequence"/>
</dbReference>
<keyword evidence="3" id="KW-1185">Reference proteome</keyword>
<reference evidence="2 3" key="1">
    <citation type="submission" date="2014-03" db="EMBL/GenBank/DDBJ databases">
        <title>Draft genome of the hookworm Oesophagostomum dentatum.</title>
        <authorList>
            <person name="Mitreva M."/>
        </authorList>
    </citation>
    <scope>NUCLEOTIDE SEQUENCE [LARGE SCALE GENOMIC DNA]</scope>
    <source>
        <strain evidence="2 3">OD-Hann</strain>
    </source>
</reference>
<evidence type="ECO:0000313" key="2">
    <source>
        <dbReference type="EMBL" id="KHJ78477.1"/>
    </source>
</evidence>
<gene>
    <name evidence="2" type="ORF">OESDEN_21902</name>
</gene>
<dbReference type="EMBL" id="KN609736">
    <property type="protein sequence ID" value="KHJ78477.1"/>
    <property type="molecule type" value="Genomic_DNA"/>
</dbReference>
<evidence type="ECO:0000256" key="1">
    <source>
        <dbReference type="SAM" id="MobiDB-lite"/>
    </source>
</evidence>
<name>A0A0B1S4Q5_OESDE</name>
<feature type="non-terminal residue" evidence="2">
    <location>
        <position position="1"/>
    </location>
</feature>
<sequence>LSASLHPGTTVPLIVTTTSPAPTILVANRKGLEAPMVNWPNFRTFSIFTALFKGNEVVQVVQSACQRCVQHKMEIQIYNCLGIDNVKDNSNSRQDDSPSSKGNEYQLLLGSSLR</sequence>
<evidence type="ECO:0000313" key="3">
    <source>
        <dbReference type="Proteomes" id="UP000053660"/>
    </source>
</evidence>
<proteinExistence type="predicted"/>
<accession>A0A0B1S4Q5</accession>
<protein>
    <submittedName>
        <fullName evidence="2">Uncharacterized protein</fullName>
    </submittedName>
</protein>
<organism evidence="2 3">
    <name type="scientific">Oesophagostomum dentatum</name>
    <name type="common">Nodular worm</name>
    <dbReference type="NCBI Taxonomy" id="61180"/>
    <lineage>
        <taxon>Eukaryota</taxon>
        <taxon>Metazoa</taxon>
        <taxon>Ecdysozoa</taxon>
        <taxon>Nematoda</taxon>
        <taxon>Chromadorea</taxon>
        <taxon>Rhabditida</taxon>
        <taxon>Rhabditina</taxon>
        <taxon>Rhabditomorpha</taxon>
        <taxon>Strongyloidea</taxon>
        <taxon>Strongylidae</taxon>
        <taxon>Oesophagostomum</taxon>
    </lineage>
</organism>
<feature type="region of interest" description="Disordered" evidence="1">
    <location>
        <begin position="88"/>
        <end position="114"/>
    </location>
</feature>
<dbReference type="AlphaFoldDB" id="A0A0B1S4Q5"/>